<evidence type="ECO:0000313" key="1">
    <source>
        <dbReference type="EMBL" id="GIY81176.1"/>
    </source>
</evidence>
<dbReference type="AlphaFoldDB" id="A0AAV4WF88"/>
<protein>
    <submittedName>
        <fullName evidence="1">Uncharacterized protein</fullName>
    </submittedName>
</protein>
<accession>A0AAV4WF88</accession>
<proteinExistence type="predicted"/>
<organism evidence="1 2">
    <name type="scientific">Caerostris extrusa</name>
    <name type="common">Bark spider</name>
    <name type="synonym">Caerostris bankana</name>
    <dbReference type="NCBI Taxonomy" id="172846"/>
    <lineage>
        <taxon>Eukaryota</taxon>
        <taxon>Metazoa</taxon>
        <taxon>Ecdysozoa</taxon>
        <taxon>Arthropoda</taxon>
        <taxon>Chelicerata</taxon>
        <taxon>Arachnida</taxon>
        <taxon>Araneae</taxon>
        <taxon>Araneomorphae</taxon>
        <taxon>Entelegynae</taxon>
        <taxon>Araneoidea</taxon>
        <taxon>Araneidae</taxon>
        <taxon>Caerostris</taxon>
    </lineage>
</organism>
<sequence>MGAVQFETPVASLVCLPRVFSFPFQMTNASRLVARSFDRRYHKTPHMRIYFTHGIDSDRKCSNFAWREENEVEPSLTMHQWSFVKMG</sequence>
<name>A0AAV4WF88_CAEEX</name>
<keyword evidence="2" id="KW-1185">Reference proteome</keyword>
<dbReference type="EMBL" id="BPLR01016089">
    <property type="protein sequence ID" value="GIY81176.1"/>
    <property type="molecule type" value="Genomic_DNA"/>
</dbReference>
<gene>
    <name evidence="1" type="ORF">CEXT_50741</name>
</gene>
<evidence type="ECO:0000313" key="2">
    <source>
        <dbReference type="Proteomes" id="UP001054945"/>
    </source>
</evidence>
<comment type="caution">
    <text evidence="1">The sequence shown here is derived from an EMBL/GenBank/DDBJ whole genome shotgun (WGS) entry which is preliminary data.</text>
</comment>
<dbReference type="Proteomes" id="UP001054945">
    <property type="component" value="Unassembled WGS sequence"/>
</dbReference>
<reference evidence="1 2" key="1">
    <citation type="submission" date="2021-06" db="EMBL/GenBank/DDBJ databases">
        <title>Caerostris extrusa draft genome.</title>
        <authorList>
            <person name="Kono N."/>
            <person name="Arakawa K."/>
        </authorList>
    </citation>
    <scope>NUCLEOTIDE SEQUENCE [LARGE SCALE GENOMIC DNA]</scope>
</reference>